<dbReference type="SUPFAM" id="SSF52317">
    <property type="entry name" value="Class I glutamine amidotransferase-like"/>
    <property type="match status" value="1"/>
</dbReference>
<organism evidence="2 3">
    <name type="scientific">Clostridium thermosuccinogenes</name>
    <dbReference type="NCBI Taxonomy" id="84032"/>
    <lineage>
        <taxon>Bacteria</taxon>
        <taxon>Bacillati</taxon>
        <taxon>Bacillota</taxon>
        <taxon>Clostridia</taxon>
        <taxon>Eubacteriales</taxon>
        <taxon>Clostridiaceae</taxon>
        <taxon>Clostridium</taxon>
    </lineage>
</organism>
<keyword evidence="3" id="KW-1185">Reference proteome</keyword>
<dbReference type="Gene3D" id="3.40.50.880">
    <property type="match status" value="1"/>
</dbReference>
<reference evidence="2 3" key="1">
    <citation type="submission" date="2017-06" db="EMBL/GenBank/DDBJ databases">
        <title>Investigating the central metabolism of Clostridium thermosuccinogenes.</title>
        <authorList>
            <person name="Koendjbiharie J.G."/>
            <person name="van Kranenburg R."/>
        </authorList>
    </citation>
    <scope>NUCLEOTIDE SEQUENCE [LARGE SCALE GENOMIC DNA]</scope>
    <source>
        <strain evidence="2 3">DSM 5806</strain>
    </source>
</reference>
<dbReference type="EMBL" id="NIOJ01000037">
    <property type="protein sequence ID" value="PNT97421.1"/>
    <property type="molecule type" value="Genomic_DNA"/>
</dbReference>
<evidence type="ECO:0000259" key="1">
    <source>
        <dbReference type="Pfam" id="PF06283"/>
    </source>
</evidence>
<dbReference type="PANTHER" id="PTHR40469">
    <property type="entry name" value="SECRETED GLYCOSYL HYDROLASE"/>
    <property type="match status" value="1"/>
</dbReference>
<dbReference type="Pfam" id="PF06283">
    <property type="entry name" value="ThuA"/>
    <property type="match status" value="1"/>
</dbReference>
<evidence type="ECO:0000313" key="2">
    <source>
        <dbReference type="EMBL" id="PNT97421.1"/>
    </source>
</evidence>
<name>A0A2K2FB55_9CLOT</name>
<sequence length="221" mass="24665">MDRKALIVRGGWEGHEPVEVSQVFEKILMKEGFAVDIHEDLDVFGDLENLHSYSLIIPVYTMGEIKGEYVDNVCAAVESGVGLAGCHGGMCDAFRNNTRWQFLTGSQWVEHPGNDGVEYEVNIVKSSSSPIIEGINDFKVKTEHYYLHLDPAVNVLATTTFPLVPGPHSANGTVLMPVVYTKRWGKGRIFYNSLGHHADIFDIPEASELMRRGFLWASRLL</sequence>
<evidence type="ECO:0000313" key="3">
    <source>
        <dbReference type="Proteomes" id="UP000236151"/>
    </source>
</evidence>
<dbReference type="KEGG" id="cthd:CDO33_20100"/>
<dbReference type="OrthoDB" id="9785923at2"/>
<dbReference type="InterPro" id="IPR029062">
    <property type="entry name" value="Class_I_gatase-like"/>
</dbReference>
<dbReference type="AlphaFoldDB" id="A0A2K2FB55"/>
<accession>A0A2K2FB55</accession>
<gene>
    <name evidence="2" type="ORF">CDQ84_13295</name>
</gene>
<dbReference type="Proteomes" id="UP000236151">
    <property type="component" value="Unassembled WGS sequence"/>
</dbReference>
<dbReference type="InterPro" id="IPR029010">
    <property type="entry name" value="ThuA-like"/>
</dbReference>
<dbReference type="RefSeq" id="WP_103082219.1">
    <property type="nucleotide sequence ID" value="NZ_CP021850.1"/>
</dbReference>
<feature type="domain" description="ThuA-like" evidence="1">
    <location>
        <begin position="4"/>
        <end position="217"/>
    </location>
</feature>
<dbReference type="PANTHER" id="PTHR40469:SF2">
    <property type="entry name" value="GALACTOSE-BINDING DOMAIN-LIKE SUPERFAMILY PROTEIN"/>
    <property type="match status" value="1"/>
</dbReference>
<protein>
    <recommendedName>
        <fullName evidence="1">ThuA-like domain-containing protein</fullName>
    </recommendedName>
</protein>
<comment type="caution">
    <text evidence="2">The sequence shown here is derived from an EMBL/GenBank/DDBJ whole genome shotgun (WGS) entry which is preliminary data.</text>
</comment>
<proteinExistence type="predicted"/>